<feature type="region of interest" description="Disordered" evidence="1">
    <location>
        <begin position="48"/>
        <end position="88"/>
    </location>
</feature>
<feature type="compositionally biased region" description="Basic and acidic residues" evidence="1">
    <location>
        <begin position="79"/>
        <end position="88"/>
    </location>
</feature>
<accession>A0A8W8KWV1</accession>
<organism evidence="2 3">
    <name type="scientific">Magallana gigas</name>
    <name type="common">Pacific oyster</name>
    <name type="synonym">Crassostrea gigas</name>
    <dbReference type="NCBI Taxonomy" id="29159"/>
    <lineage>
        <taxon>Eukaryota</taxon>
        <taxon>Metazoa</taxon>
        <taxon>Spiralia</taxon>
        <taxon>Lophotrochozoa</taxon>
        <taxon>Mollusca</taxon>
        <taxon>Bivalvia</taxon>
        <taxon>Autobranchia</taxon>
        <taxon>Pteriomorphia</taxon>
        <taxon>Ostreida</taxon>
        <taxon>Ostreoidea</taxon>
        <taxon>Ostreidae</taxon>
        <taxon>Magallana</taxon>
    </lineage>
</organism>
<sequence>MDKRIPLQPSYLKNGVFMMQEPINNHSNTLPNERRLNSYIFQPANTTLGSHSAHSRDDDECTTTSGSYTINPDEIDDSFDNRPRDMFV</sequence>
<evidence type="ECO:0000256" key="1">
    <source>
        <dbReference type="SAM" id="MobiDB-lite"/>
    </source>
</evidence>
<keyword evidence="3" id="KW-1185">Reference proteome</keyword>
<name>A0A8W8KWV1_MAGGI</name>
<reference evidence="2" key="1">
    <citation type="submission" date="2022-08" db="UniProtKB">
        <authorList>
            <consortium name="EnsemblMetazoa"/>
        </authorList>
    </citation>
    <scope>IDENTIFICATION</scope>
    <source>
        <strain evidence="2">05x7-T-G4-1.051#20</strain>
    </source>
</reference>
<proteinExistence type="predicted"/>
<dbReference type="Proteomes" id="UP000005408">
    <property type="component" value="Unassembled WGS sequence"/>
</dbReference>
<dbReference type="AlphaFoldDB" id="A0A8W8KWV1"/>
<evidence type="ECO:0000313" key="2">
    <source>
        <dbReference type="EnsemblMetazoa" id="G24942.7:cds"/>
    </source>
</evidence>
<protein>
    <submittedName>
        <fullName evidence="2">Uncharacterized protein</fullName>
    </submittedName>
</protein>
<evidence type="ECO:0000313" key="3">
    <source>
        <dbReference type="Proteomes" id="UP000005408"/>
    </source>
</evidence>
<dbReference type="EnsemblMetazoa" id="G24942.7">
    <property type="protein sequence ID" value="G24942.7:cds"/>
    <property type="gene ID" value="G24942"/>
</dbReference>